<evidence type="ECO:0000256" key="1">
    <source>
        <dbReference type="ARBA" id="ARBA00004496"/>
    </source>
</evidence>
<evidence type="ECO:0000256" key="5">
    <source>
        <dbReference type="ARBA" id="ARBA00022741"/>
    </source>
</evidence>
<dbReference type="GO" id="GO:0005524">
    <property type="term" value="F:ATP binding"/>
    <property type="evidence" value="ECO:0007669"/>
    <property type="project" value="UniProtKB-UniRule"/>
</dbReference>
<keyword evidence="2 8" id="KW-0963">Cytoplasm</keyword>
<protein>
    <recommendedName>
        <fullName evidence="8">tRNA(Ile)-lysidine synthase</fullName>
        <ecNumber evidence="8">6.3.4.19</ecNumber>
    </recommendedName>
    <alternativeName>
        <fullName evidence="8">tRNA(Ile)-2-lysyl-cytidine synthase</fullName>
    </alternativeName>
    <alternativeName>
        <fullName evidence="8">tRNA(Ile)-lysidine synthetase</fullName>
    </alternativeName>
</protein>
<evidence type="ECO:0000256" key="4">
    <source>
        <dbReference type="ARBA" id="ARBA00022694"/>
    </source>
</evidence>
<dbReference type="PANTHER" id="PTHR43033:SF1">
    <property type="entry name" value="TRNA(ILE)-LYSIDINE SYNTHASE-RELATED"/>
    <property type="match status" value="1"/>
</dbReference>
<dbReference type="EC" id="6.3.4.19" evidence="8"/>
<dbReference type="GO" id="GO:0005737">
    <property type="term" value="C:cytoplasm"/>
    <property type="evidence" value="ECO:0007669"/>
    <property type="project" value="UniProtKB-SubCell"/>
</dbReference>
<dbReference type="CDD" id="cd01992">
    <property type="entry name" value="TilS_N"/>
    <property type="match status" value="1"/>
</dbReference>
<gene>
    <name evidence="8 10" type="primary">tilS</name>
    <name evidence="10" type="ORF">D5R81_02240</name>
</gene>
<comment type="caution">
    <text evidence="10">The sequence shown here is derived from an EMBL/GenBank/DDBJ whole genome shotgun (WGS) entry which is preliminary data.</text>
</comment>
<dbReference type="InterPro" id="IPR011063">
    <property type="entry name" value="TilS/TtcA_N"/>
</dbReference>
<evidence type="ECO:0000256" key="2">
    <source>
        <dbReference type="ARBA" id="ARBA00022490"/>
    </source>
</evidence>
<dbReference type="SUPFAM" id="SSF52402">
    <property type="entry name" value="Adenine nucleotide alpha hydrolases-like"/>
    <property type="match status" value="1"/>
</dbReference>
<dbReference type="InterPro" id="IPR012796">
    <property type="entry name" value="Lysidine-tRNA-synth_C"/>
</dbReference>
<dbReference type="RefSeq" id="WP_121852031.1">
    <property type="nucleotide sequence ID" value="NZ_CP037952.1"/>
</dbReference>
<dbReference type="SUPFAM" id="SSF82829">
    <property type="entry name" value="MesJ substrate recognition domain-like"/>
    <property type="match status" value="1"/>
</dbReference>
<dbReference type="InterPro" id="IPR012094">
    <property type="entry name" value="tRNA_Ile_lys_synt"/>
</dbReference>
<evidence type="ECO:0000259" key="9">
    <source>
        <dbReference type="SMART" id="SM00977"/>
    </source>
</evidence>
<organism evidence="10 11">
    <name type="scientific">Parashewanella spongiae</name>
    <dbReference type="NCBI Taxonomy" id="342950"/>
    <lineage>
        <taxon>Bacteria</taxon>
        <taxon>Pseudomonadati</taxon>
        <taxon>Pseudomonadota</taxon>
        <taxon>Gammaproteobacteria</taxon>
        <taxon>Alteromonadales</taxon>
        <taxon>Shewanellaceae</taxon>
        <taxon>Parashewanella</taxon>
    </lineage>
</organism>
<dbReference type="InterPro" id="IPR015262">
    <property type="entry name" value="tRNA_Ile_lys_synt_subst-bd"/>
</dbReference>
<reference evidence="10 11" key="1">
    <citation type="submission" date="2018-09" db="EMBL/GenBank/DDBJ databases">
        <title>Phylogeny of the Shewanellaceae, and recommendation for two new genera, Pseudoshewanella and Parashewanella.</title>
        <authorList>
            <person name="Wang G."/>
        </authorList>
    </citation>
    <scope>NUCLEOTIDE SEQUENCE [LARGE SCALE GENOMIC DNA]</scope>
    <source>
        <strain evidence="10 11">KCTC 22492</strain>
    </source>
</reference>
<dbReference type="GO" id="GO:0006400">
    <property type="term" value="P:tRNA modification"/>
    <property type="evidence" value="ECO:0007669"/>
    <property type="project" value="UniProtKB-UniRule"/>
</dbReference>
<comment type="catalytic activity">
    <reaction evidence="7 8">
        <text>cytidine(34) in tRNA(Ile2) + L-lysine + ATP = lysidine(34) in tRNA(Ile2) + AMP + diphosphate + H(+)</text>
        <dbReference type="Rhea" id="RHEA:43744"/>
        <dbReference type="Rhea" id="RHEA-COMP:10625"/>
        <dbReference type="Rhea" id="RHEA-COMP:10670"/>
        <dbReference type="ChEBI" id="CHEBI:15378"/>
        <dbReference type="ChEBI" id="CHEBI:30616"/>
        <dbReference type="ChEBI" id="CHEBI:32551"/>
        <dbReference type="ChEBI" id="CHEBI:33019"/>
        <dbReference type="ChEBI" id="CHEBI:82748"/>
        <dbReference type="ChEBI" id="CHEBI:83665"/>
        <dbReference type="ChEBI" id="CHEBI:456215"/>
        <dbReference type="EC" id="6.3.4.19"/>
    </reaction>
</comment>
<dbReference type="SMART" id="SM00977">
    <property type="entry name" value="TilS_C"/>
    <property type="match status" value="1"/>
</dbReference>
<proteinExistence type="inferred from homology"/>
<keyword evidence="3 8" id="KW-0436">Ligase</keyword>
<feature type="domain" description="Lysidine-tRNA(Ile) synthetase C-terminal" evidence="9">
    <location>
        <begin position="389"/>
        <end position="461"/>
    </location>
</feature>
<dbReference type="Pfam" id="PF01171">
    <property type="entry name" value="ATP_bind_3"/>
    <property type="match status" value="1"/>
</dbReference>
<evidence type="ECO:0000313" key="10">
    <source>
        <dbReference type="EMBL" id="RJY19085.1"/>
    </source>
</evidence>
<comment type="similarity">
    <text evidence="8">Belongs to the tRNA(Ile)-lysidine synthase family.</text>
</comment>
<dbReference type="Pfam" id="PF11734">
    <property type="entry name" value="TilS_C"/>
    <property type="match status" value="1"/>
</dbReference>
<keyword evidence="6 8" id="KW-0067">ATP-binding</keyword>
<dbReference type="OrthoDB" id="9807403at2"/>
<dbReference type="NCBIfam" id="TIGR02432">
    <property type="entry name" value="lysidine_TilS_N"/>
    <property type="match status" value="1"/>
</dbReference>
<evidence type="ECO:0000256" key="3">
    <source>
        <dbReference type="ARBA" id="ARBA00022598"/>
    </source>
</evidence>
<accession>A0A3A6U123</accession>
<evidence type="ECO:0000256" key="8">
    <source>
        <dbReference type="HAMAP-Rule" id="MF_01161"/>
    </source>
</evidence>
<evidence type="ECO:0000256" key="7">
    <source>
        <dbReference type="ARBA" id="ARBA00048539"/>
    </source>
</evidence>
<dbReference type="Pfam" id="PF09179">
    <property type="entry name" value="TilS"/>
    <property type="match status" value="1"/>
</dbReference>
<evidence type="ECO:0000256" key="6">
    <source>
        <dbReference type="ARBA" id="ARBA00022840"/>
    </source>
</evidence>
<dbReference type="PANTHER" id="PTHR43033">
    <property type="entry name" value="TRNA(ILE)-LYSIDINE SYNTHASE-RELATED"/>
    <property type="match status" value="1"/>
</dbReference>
<feature type="binding site" evidence="8">
    <location>
        <begin position="31"/>
        <end position="36"/>
    </location>
    <ligand>
        <name>ATP</name>
        <dbReference type="ChEBI" id="CHEBI:30616"/>
    </ligand>
</feature>
<dbReference type="HAMAP" id="MF_01161">
    <property type="entry name" value="tRNA_Ile_lys_synt"/>
    <property type="match status" value="1"/>
</dbReference>
<dbReference type="EMBL" id="QYYH01000008">
    <property type="protein sequence ID" value="RJY19085.1"/>
    <property type="molecule type" value="Genomic_DNA"/>
</dbReference>
<comment type="function">
    <text evidence="8">Ligates lysine onto the cytidine present at position 34 of the AUA codon-specific tRNA(Ile) that contains the anticodon CAU, in an ATP-dependent manner. Cytidine is converted to lysidine, thus changing the amino acid specificity of the tRNA from methionine to isoleucine.</text>
</comment>
<dbReference type="SUPFAM" id="SSF56037">
    <property type="entry name" value="PheT/TilS domain"/>
    <property type="match status" value="1"/>
</dbReference>
<dbReference type="InterPro" id="IPR014729">
    <property type="entry name" value="Rossmann-like_a/b/a_fold"/>
</dbReference>
<dbReference type="Proteomes" id="UP000273022">
    <property type="component" value="Unassembled WGS sequence"/>
</dbReference>
<comment type="domain">
    <text evidence="8">The N-terminal region contains the highly conserved SGGXDS motif, predicted to be a P-loop motif involved in ATP binding.</text>
</comment>
<dbReference type="InterPro" id="IPR012795">
    <property type="entry name" value="tRNA_Ile_lys_synt_N"/>
</dbReference>
<dbReference type="Gene3D" id="3.40.50.620">
    <property type="entry name" value="HUPs"/>
    <property type="match status" value="1"/>
</dbReference>
<sequence length="464" mass="52444">MPNTANIAQSILHSIKELSEASCQRLIIAYSGGIDSEVLAHAVSELTRVQAHLSAVLIHIHHGLSPDADDWVKHCESRALAYNLPLIVKKVAVKQGARLSIESEARRARYQALLSEMKLGDVLFTAHHQDDQLETLLLALKRGQGPKGLASMGVTQPLDNGLLQLRPLLDISRIEIEQYAKQYGLSNIEDDSNQDVRFDRNFLRLNVIPQLKQRWPAIATTACRSAELCREQQSLLDEVSEQKLLAHIQASPFAKYVLNINSFGLLPYAWQRQLFRTFLSKLDLPNLSKIQLDETLEQLQTAKAGAKVEIKASGVIVRRFNHQVYAHDYPQELIKPDDIEAVNLLELLAKSERVELKVNSLNTLIVEKTMTDESDPLTQLRLPKLNEVVSIRFGVAGSTLCKPTFRDKSRSLKKLWQELQVPPWERSRVPLLFYNEQLVCAIGYWVDKVAQADVESQSIYVRQN</sequence>
<evidence type="ECO:0000313" key="11">
    <source>
        <dbReference type="Proteomes" id="UP000273022"/>
    </source>
</evidence>
<keyword evidence="5 8" id="KW-0547">Nucleotide-binding</keyword>
<keyword evidence="4 8" id="KW-0819">tRNA processing</keyword>
<comment type="subcellular location">
    <subcellularLocation>
        <location evidence="1 8">Cytoplasm</location>
    </subcellularLocation>
</comment>
<dbReference type="AlphaFoldDB" id="A0A3A6U123"/>
<dbReference type="Gene3D" id="1.20.59.20">
    <property type="match status" value="1"/>
</dbReference>
<dbReference type="GO" id="GO:0032267">
    <property type="term" value="F:tRNA(Ile)-lysidine synthase activity"/>
    <property type="evidence" value="ECO:0007669"/>
    <property type="project" value="UniProtKB-EC"/>
</dbReference>
<dbReference type="NCBIfam" id="TIGR02433">
    <property type="entry name" value="lysidine_TilS_C"/>
    <property type="match status" value="1"/>
</dbReference>
<name>A0A3A6U123_9GAMM</name>
<keyword evidence="11" id="KW-1185">Reference proteome</keyword>